<protein>
    <submittedName>
        <fullName evidence="1">Uncharacterized protein</fullName>
    </submittedName>
</protein>
<evidence type="ECO:0000313" key="1">
    <source>
        <dbReference type="EMBL" id="CAB5223708.1"/>
    </source>
</evidence>
<accession>A0A6J7X8K8</accession>
<dbReference type="Pfam" id="PF23148">
    <property type="entry name" value="Gp77"/>
    <property type="match status" value="1"/>
</dbReference>
<gene>
    <name evidence="1" type="ORF">UFOVP389_6</name>
</gene>
<sequence length="111" mass="12126">MSTITGYKYDTEGAYIEKDRLATLTYTIDWTDWLAAGETISAVSYTITAPTYNPTPLTISTSGITGANKITYVKLAAGTVNKVYTVTAQITTDGSAVDRRNFRVKVENRSL</sequence>
<proteinExistence type="predicted"/>
<reference evidence="1" key="1">
    <citation type="submission" date="2020-05" db="EMBL/GenBank/DDBJ databases">
        <authorList>
            <person name="Chiriac C."/>
            <person name="Salcher M."/>
            <person name="Ghai R."/>
            <person name="Kavagutti S V."/>
        </authorList>
    </citation>
    <scope>NUCLEOTIDE SEQUENCE</scope>
</reference>
<organism evidence="1">
    <name type="scientific">uncultured Caudovirales phage</name>
    <dbReference type="NCBI Taxonomy" id="2100421"/>
    <lineage>
        <taxon>Viruses</taxon>
        <taxon>Duplodnaviria</taxon>
        <taxon>Heunggongvirae</taxon>
        <taxon>Uroviricota</taxon>
        <taxon>Caudoviricetes</taxon>
        <taxon>Peduoviridae</taxon>
        <taxon>Maltschvirus</taxon>
        <taxon>Maltschvirus maltsch</taxon>
    </lineage>
</organism>
<dbReference type="EMBL" id="LR798332">
    <property type="protein sequence ID" value="CAB5223708.1"/>
    <property type="molecule type" value="Genomic_DNA"/>
</dbReference>
<dbReference type="InterPro" id="IPR056928">
    <property type="entry name" value="Gp77-like"/>
</dbReference>
<name>A0A6J7X8K8_9CAUD</name>